<protein>
    <submittedName>
        <fullName evidence="1">Uncharacterized protein</fullName>
    </submittedName>
</protein>
<keyword evidence="2" id="KW-1185">Reference proteome</keyword>
<dbReference type="AlphaFoldDB" id="A0A502GED4"/>
<sequence length="170" mass="19737">MATIEDLKDLESLLSKFTGDAHMLRYINQNLIMPKLKAAYSDRFDSFAKNYSVCDIAFVKFDSAWYPCLVDGFSLADENGVVREFTKAELPTSDVWAYYYYDSADKYESYKVDLLTMGKVMHIRALDGESKEDVLIRLKDEMRTIVDNYPNHKLPHNFDAFFEILSDYIS</sequence>
<evidence type="ECO:0000313" key="1">
    <source>
        <dbReference type="EMBL" id="TPG59898.1"/>
    </source>
</evidence>
<reference evidence="1 2" key="1">
    <citation type="journal article" date="2019" name="Environ. Microbiol.">
        <title>Species interactions and distinct microbial communities in high Arctic permafrost affected cryosols are associated with the CH4 and CO2 gas fluxes.</title>
        <authorList>
            <person name="Altshuler I."/>
            <person name="Hamel J."/>
            <person name="Turney S."/>
            <person name="Magnuson E."/>
            <person name="Levesque R."/>
            <person name="Greer C."/>
            <person name="Whyte L.G."/>
        </authorList>
    </citation>
    <scope>NUCLEOTIDE SEQUENCE [LARGE SCALE GENOMIC DNA]</scope>
    <source>
        <strain evidence="1 2">E4</strain>
    </source>
</reference>
<dbReference type="Proteomes" id="UP000317663">
    <property type="component" value="Unassembled WGS sequence"/>
</dbReference>
<comment type="caution">
    <text evidence="1">The sequence shown here is derived from an EMBL/GenBank/DDBJ whole genome shotgun (WGS) entry which is preliminary data.</text>
</comment>
<dbReference type="RefSeq" id="WP_140473628.1">
    <property type="nucleotide sequence ID" value="NZ_RCZD01000008.1"/>
</dbReference>
<name>A0A502GED4_9GAMM</name>
<gene>
    <name evidence="1" type="ORF">EAH77_15135</name>
</gene>
<proteinExistence type="predicted"/>
<organism evidence="1 2">
    <name type="scientific">Ewingella americana</name>
    <dbReference type="NCBI Taxonomy" id="41202"/>
    <lineage>
        <taxon>Bacteria</taxon>
        <taxon>Pseudomonadati</taxon>
        <taxon>Pseudomonadota</taxon>
        <taxon>Gammaproteobacteria</taxon>
        <taxon>Enterobacterales</taxon>
        <taxon>Yersiniaceae</taxon>
        <taxon>Ewingella</taxon>
    </lineage>
</organism>
<accession>A0A502GED4</accession>
<dbReference type="EMBL" id="RCZD01000008">
    <property type="protein sequence ID" value="TPG59898.1"/>
    <property type="molecule type" value="Genomic_DNA"/>
</dbReference>
<evidence type="ECO:0000313" key="2">
    <source>
        <dbReference type="Proteomes" id="UP000317663"/>
    </source>
</evidence>